<evidence type="ECO:0000256" key="1">
    <source>
        <dbReference type="ARBA" id="ARBA00002634"/>
    </source>
</evidence>
<evidence type="ECO:0000256" key="8">
    <source>
        <dbReference type="ARBA" id="ARBA00022603"/>
    </source>
</evidence>
<keyword evidence="7 15" id="KW-0963">Cytoplasm</keyword>
<feature type="binding site" evidence="15">
    <location>
        <position position="114"/>
    </location>
    <ligand>
        <name>S-adenosyl-L-methionine</name>
        <dbReference type="ChEBI" id="CHEBI:59789"/>
    </ligand>
</feature>
<keyword evidence="19" id="KW-1185">Reference proteome</keyword>
<evidence type="ECO:0000259" key="17">
    <source>
        <dbReference type="Pfam" id="PF01746"/>
    </source>
</evidence>
<evidence type="ECO:0000256" key="15">
    <source>
        <dbReference type="HAMAP-Rule" id="MF_00605"/>
    </source>
</evidence>
<dbReference type="InterPro" id="IPR002649">
    <property type="entry name" value="tRNA_m1G_MeTrfase_TrmD"/>
</dbReference>
<evidence type="ECO:0000256" key="10">
    <source>
        <dbReference type="ARBA" id="ARBA00022691"/>
    </source>
</evidence>
<evidence type="ECO:0000256" key="3">
    <source>
        <dbReference type="ARBA" id="ARBA00007630"/>
    </source>
</evidence>
<dbReference type="InterPro" id="IPR029026">
    <property type="entry name" value="tRNA_m1G_MTases_N"/>
</dbReference>
<dbReference type="SUPFAM" id="SSF75217">
    <property type="entry name" value="alpha/beta knot"/>
    <property type="match status" value="1"/>
</dbReference>
<dbReference type="HAMAP" id="MF_00605">
    <property type="entry name" value="TrmD"/>
    <property type="match status" value="1"/>
</dbReference>
<keyword evidence="8 15" id="KW-0489">Methyltransferase</keyword>
<dbReference type="EC" id="2.1.1.228" evidence="5 15"/>
<evidence type="ECO:0000256" key="2">
    <source>
        <dbReference type="ARBA" id="ARBA00004496"/>
    </source>
</evidence>
<feature type="domain" description="tRNA methyltransferase TRMD/TRM10-type" evidence="17">
    <location>
        <begin position="1"/>
        <end position="226"/>
    </location>
</feature>
<evidence type="ECO:0000313" key="19">
    <source>
        <dbReference type="Proteomes" id="UP001356170"/>
    </source>
</evidence>
<name>A0ABU7V2C3_9GAMM</name>
<evidence type="ECO:0000256" key="9">
    <source>
        <dbReference type="ARBA" id="ARBA00022679"/>
    </source>
</evidence>
<dbReference type="InterPro" id="IPR023148">
    <property type="entry name" value="tRNA_m1G_MeTrfase_C_sf"/>
</dbReference>
<comment type="caution">
    <text evidence="18">The sequence shown here is derived from an EMBL/GenBank/DDBJ whole genome shotgun (WGS) entry which is preliminary data.</text>
</comment>
<keyword evidence="9 15" id="KW-0808">Transferase</keyword>
<dbReference type="Gene3D" id="3.40.1280.10">
    <property type="match status" value="1"/>
</dbReference>
<evidence type="ECO:0000256" key="6">
    <source>
        <dbReference type="ARBA" id="ARBA00014679"/>
    </source>
</evidence>
<comment type="catalytic activity">
    <reaction evidence="14 15 16">
        <text>guanosine(37) in tRNA + S-adenosyl-L-methionine = N(1)-methylguanosine(37) in tRNA + S-adenosyl-L-homocysteine + H(+)</text>
        <dbReference type="Rhea" id="RHEA:36899"/>
        <dbReference type="Rhea" id="RHEA-COMP:10145"/>
        <dbReference type="Rhea" id="RHEA-COMP:10147"/>
        <dbReference type="ChEBI" id="CHEBI:15378"/>
        <dbReference type="ChEBI" id="CHEBI:57856"/>
        <dbReference type="ChEBI" id="CHEBI:59789"/>
        <dbReference type="ChEBI" id="CHEBI:73542"/>
        <dbReference type="ChEBI" id="CHEBI:74269"/>
        <dbReference type="EC" id="2.1.1.228"/>
    </reaction>
</comment>
<dbReference type="NCBIfam" id="NF000648">
    <property type="entry name" value="PRK00026.1"/>
    <property type="match status" value="1"/>
</dbReference>
<evidence type="ECO:0000256" key="13">
    <source>
        <dbReference type="ARBA" id="ARBA00033392"/>
    </source>
</evidence>
<dbReference type="Proteomes" id="UP001356170">
    <property type="component" value="Unassembled WGS sequence"/>
</dbReference>
<dbReference type="NCBIfam" id="TIGR00088">
    <property type="entry name" value="trmD"/>
    <property type="match status" value="1"/>
</dbReference>
<dbReference type="GO" id="GO:0052906">
    <property type="term" value="F:tRNA (guanine(37)-N1)-methyltransferase activity"/>
    <property type="evidence" value="ECO:0007669"/>
    <property type="project" value="UniProtKB-EC"/>
</dbReference>
<proteinExistence type="inferred from homology"/>
<dbReference type="EMBL" id="JAZHBO010000002">
    <property type="protein sequence ID" value="MEF2156216.1"/>
    <property type="molecule type" value="Genomic_DNA"/>
</dbReference>
<evidence type="ECO:0000313" key="18">
    <source>
        <dbReference type="EMBL" id="MEF2156216.1"/>
    </source>
</evidence>
<evidence type="ECO:0000256" key="16">
    <source>
        <dbReference type="RuleBase" id="RU003464"/>
    </source>
</evidence>
<comment type="similarity">
    <text evidence="3 15 16">Belongs to the RNA methyltransferase TrmD family.</text>
</comment>
<comment type="function">
    <text evidence="1 15 16">Specifically methylates guanosine-37 in various tRNAs.</text>
</comment>
<dbReference type="RefSeq" id="WP_331688831.1">
    <property type="nucleotide sequence ID" value="NZ_JAZHBN010000001.1"/>
</dbReference>
<sequence>MRIDCITLFPELIQAAASAGIVGRAHERALVQTQTWNPRDYAVGNYRRVDDRTAGGGAGMVMMLEPLRQCLQAVKVEAAEVTSHVVYFSPQGKPLTQARVRELAAMPHLVLICGRYEGVDERFIANAVDEEISLGDFVLSGGELPAAVLIDAVTRVQEGAMSDMDSARLDSFEDGLLDHPHFTKPNSDEWGDIPAVLLGGNHAQIAQWRRQQQLQRTFERRPDLLKSAPLSPADRQFLDRLRAQTDKNK</sequence>
<evidence type="ECO:0000256" key="14">
    <source>
        <dbReference type="ARBA" id="ARBA00047783"/>
    </source>
</evidence>
<dbReference type="PANTHER" id="PTHR46417">
    <property type="entry name" value="TRNA (GUANINE-N(1)-)-METHYLTRANSFERASE"/>
    <property type="match status" value="1"/>
</dbReference>
<gene>
    <name evidence="15 18" type="primary">trmD</name>
    <name evidence="18" type="ORF">V3390_08265</name>
</gene>
<dbReference type="CDD" id="cd18080">
    <property type="entry name" value="TrmD-like"/>
    <property type="match status" value="1"/>
</dbReference>
<evidence type="ECO:0000256" key="5">
    <source>
        <dbReference type="ARBA" id="ARBA00012807"/>
    </source>
</evidence>
<reference evidence="18 19" key="1">
    <citation type="submission" date="2024-01" db="EMBL/GenBank/DDBJ databases">
        <title>Novel species of the genus Luteimonas isolated from rivers.</title>
        <authorList>
            <person name="Lu H."/>
        </authorList>
    </citation>
    <scope>NUCLEOTIDE SEQUENCE [LARGE SCALE GENOMIC DNA]</scope>
    <source>
        <strain evidence="18 19">FXH3W</strain>
    </source>
</reference>
<accession>A0ABU7V2C3</accession>
<dbReference type="GO" id="GO:0032259">
    <property type="term" value="P:methylation"/>
    <property type="evidence" value="ECO:0007669"/>
    <property type="project" value="UniProtKB-KW"/>
</dbReference>
<evidence type="ECO:0000256" key="12">
    <source>
        <dbReference type="ARBA" id="ARBA00029736"/>
    </source>
</evidence>
<evidence type="ECO:0000256" key="11">
    <source>
        <dbReference type="ARBA" id="ARBA00022694"/>
    </source>
</evidence>
<dbReference type="Pfam" id="PF01746">
    <property type="entry name" value="tRNA_m1G_MT"/>
    <property type="match status" value="1"/>
</dbReference>
<dbReference type="PANTHER" id="PTHR46417:SF1">
    <property type="entry name" value="TRNA (GUANINE-N(1)-)-METHYLTRANSFERASE"/>
    <property type="match status" value="1"/>
</dbReference>
<keyword evidence="11 15" id="KW-0819">tRNA processing</keyword>
<dbReference type="PIRSF" id="PIRSF000386">
    <property type="entry name" value="tRNA_mtase"/>
    <property type="match status" value="1"/>
</dbReference>
<dbReference type="Gene3D" id="1.10.1270.20">
    <property type="entry name" value="tRNA(m1g37)methyltransferase, domain 2"/>
    <property type="match status" value="1"/>
</dbReference>
<dbReference type="InterPro" id="IPR016009">
    <property type="entry name" value="tRNA_MeTrfase_TRMD/TRM10"/>
</dbReference>
<comment type="subcellular location">
    <subcellularLocation>
        <location evidence="2 15 16">Cytoplasm</location>
    </subcellularLocation>
</comment>
<evidence type="ECO:0000256" key="4">
    <source>
        <dbReference type="ARBA" id="ARBA00011738"/>
    </source>
</evidence>
<dbReference type="InterPro" id="IPR029028">
    <property type="entry name" value="Alpha/beta_knot_MTases"/>
</dbReference>
<protein>
    <recommendedName>
        <fullName evidence="6 15">tRNA (guanine-N(1)-)-methyltransferase</fullName>
        <ecNumber evidence="5 15">2.1.1.228</ecNumber>
    </recommendedName>
    <alternativeName>
        <fullName evidence="12 15">M1G-methyltransferase</fullName>
    </alternativeName>
    <alternativeName>
        <fullName evidence="13 15">tRNA [GM37] methyltransferase</fullName>
    </alternativeName>
</protein>
<evidence type="ECO:0000256" key="7">
    <source>
        <dbReference type="ARBA" id="ARBA00022490"/>
    </source>
</evidence>
<keyword evidence="10 15" id="KW-0949">S-adenosyl-L-methionine</keyword>
<comment type="subunit">
    <text evidence="4 15 16">Homodimer.</text>
</comment>
<organism evidence="18 19">
    <name type="scientific">Aquilutibacter rugosus</name>
    <dbReference type="NCBI Taxonomy" id="3115820"/>
    <lineage>
        <taxon>Bacteria</taxon>
        <taxon>Pseudomonadati</taxon>
        <taxon>Pseudomonadota</taxon>
        <taxon>Gammaproteobacteria</taxon>
        <taxon>Lysobacterales</taxon>
        <taxon>Lysobacteraceae</taxon>
        <taxon>Aquilutibacter</taxon>
    </lineage>
</organism>
<feature type="binding site" evidence="15">
    <location>
        <begin position="134"/>
        <end position="139"/>
    </location>
    <ligand>
        <name>S-adenosyl-L-methionine</name>
        <dbReference type="ChEBI" id="CHEBI:59789"/>
    </ligand>
</feature>